<dbReference type="InterPro" id="IPR011613">
    <property type="entry name" value="GH15-like"/>
</dbReference>
<sequence length="626" mass="68451">MEGRFTRPLSSDPRHVALADLPERETAYPPIRDFALIGDTLSAALVARDGAIEFLCLPDFDGDAVFTGMLDARRGGRFFVGPLTCGEATRSYIGESAVLRTLHHTPQGVLEVTDLMPIGKRGDGSVGGERQVLRMVKALEGQPELGVLINPMLDWGTTLPDFRQDEDGSWQMEFGSDGLRFVSDVDLAPVAPGALAGSCTLETGETRFVMLTSASPDARPVTPDTPARELDRTLAYWTQVNTGCKPDGPFREAIMRSAVTLHLLHYNNSGALLAAPTAGLPEVMGGARNYDYRFCWIRDATFVLHAFFSLDLPECAENFFRWLMQAARHSAPRLGVFYSIGKEHDPGTRELTALEGYRGSAPLIIGNDAQGQLQLDGYGAVLDCARMYVRHGGTLSEEEQTRLQGYAQAAMLDWTLPDNGLWEIPGSRQHHTYSKAMCWQALDAWLDLIEMGAVRDDPTGYRSEHSRIREHVLSQAWNAEIGAFTGAIGRDWLDASVLLLPRIGIVEADDPKMVATFKTLKRELSEGPHFRRYPTGLDGLPGDEGHFMACGFWAADYLTRAGRLEEAEAQIAGLLASANDLGLMPEEIDAATGEHLGNFPQAFSHAGLIAASVALEEARGARRDCN</sequence>
<evidence type="ECO:0000259" key="1">
    <source>
        <dbReference type="Pfam" id="PF00723"/>
    </source>
</evidence>
<dbReference type="InterPro" id="IPR008928">
    <property type="entry name" value="6-hairpin_glycosidase_sf"/>
</dbReference>
<evidence type="ECO:0000313" key="3">
    <source>
        <dbReference type="EMBL" id="MER5171833.1"/>
    </source>
</evidence>
<feature type="domain" description="GH15-like" evidence="1">
    <location>
        <begin position="249"/>
        <end position="560"/>
    </location>
</feature>
<dbReference type="PANTHER" id="PTHR31616">
    <property type="entry name" value="TREHALASE"/>
    <property type="match status" value="1"/>
</dbReference>
<dbReference type="Pfam" id="PF00723">
    <property type="entry name" value="Glyco_hydro_15"/>
    <property type="match status" value="2"/>
</dbReference>
<dbReference type="Gene3D" id="1.50.10.10">
    <property type="match status" value="1"/>
</dbReference>
<dbReference type="PANTHER" id="PTHR31616:SF0">
    <property type="entry name" value="GLUCAN 1,4-ALPHA-GLUCOSIDASE"/>
    <property type="match status" value="1"/>
</dbReference>
<keyword evidence="4" id="KW-1185">Reference proteome</keyword>
<dbReference type="Proteomes" id="UP001438953">
    <property type="component" value="Unassembled WGS sequence"/>
</dbReference>
<feature type="domain" description="GH15-like" evidence="1">
    <location>
        <begin position="574"/>
        <end position="612"/>
    </location>
</feature>
<reference evidence="3 4" key="1">
    <citation type="submission" date="2024-06" db="EMBL/GenBank/DDBJ databases">
        <title>Thioclava kandeliae sp. nov. from a rhizosphere soil sample of Kandelia candel in a mangrove.</title>
        <authorList>
            <person name="Mu T."/>
        </authorList>
    </citation>
    <scope>NUCLEOTIDE SEQUENCE [LARGE SCALE GENOMIC DNA]</scope>
    <source>
        <strain evidence="3 4">CPCC 100088</strain>
    </source>
</reference>
<gene>
    <name evidence="3" type="ORF">VSX56_08585</name>
</gene>
<dbReference type="InterPro" id="IPR045582">
    <property type="entry name" value="Trehalase-like_N"/>
</dbReference>
<dbReference type="InterPro" id="IPR012341">
    <property type="entry name" value="6hp_glycosidase-like_sf"/>
</dbReference>
<accession>A0ABV1SG12</accession>
<organism evidence="3 4">
    <name type="scientific">Thioclava kandeliae</name>
    <dbReference type="NCBI Taxonomy" id="3070818"/>
    <lineage>
        <taxon>Bacteria</taxon>
        <taxon>Pseudomonadati</taxon>
        <taxon>Pseudomonadota</taxon>
        <taxon>Alphaproteobacteria</taxon>
        <taxon>Rhodobacterales</taxon>
        <taxon>Paracoccaceae</taxon>
        <taxon>Thioclava</taxon>
    </lineage>
</organism>
<dbReference type="RefSeq" id="WP_350936398.1">
    <property type="nucleotide sequence ID" value="NZ_JAYWLC010000005.1"/>
</dbReference>
<proteinExistence type="predicted"/>
<dbReference type="GO" id="GO:0016787">
    <property type="term" value="F:hydrolase activity"/>
    <property type="evidence" value="ECO:0007669"/>
    <property type="project" value="UniProtKB-KW"/>
</dbReference>
<keyword evidence="3" id="KW-0378">Hydrolase</keyword>
<name>A0ABV1SG12_9RHOB</name>
<evidence type="ECO:0000259" key="2">
    <source>
        <dbReference type="Pfam" id="PF19291"/>
    </source>
</evidence>
<comment type="caution">
    <text evidence="3">The sequence shown here is derived from an EMBL/GenBank/DDBJ whole genome shotgun (WGS) entry which is preliminary data.</text>
</comment>
<dbReference type="EMBL" id="JAYWLC010000005">
    <property type="protein sequence ID" value="MER5171833.1"/>
    <property type="molecule type" value="Genomic_DNA"/>
</dbReference>
<evidence type="ECO:0000313" key="4">
    <source>
        <dbReference type="Proteomes" id="UP001438953"/>
    </source>
</evidence>
<feature type="domain" description="Trehalase-like N-terminal" evidence="2">
    <location>
        <begin position="29"/>
        <end position="168"/>
    </location>
</feature>
<dbReference type="Pfam" id="PF19291">
    <property type="entry name" value="TREH_N"/>
    <property type="match status" value="1"/>
</dbReference>
<dbReference type="SUPFAM" id="SSF48208">
    <property type="entry name" value="Six-hairpin glycosidases"/>
    <property type="match status" value="1"/>
</dbReference>
<protein>
    <submittedName>
        <fullName evidence="3">Glycoside hydrolase family 15 protein</fullName>
    </submittedName>
</protein>